<dbReference type="EMBL" id="PDEQ01000001">
    <property type="protein sequence ID" value="PEN15272.1"/>
    <property type="molecule type" value="Genomic_DNA"/>
</dbReference>
<evidence type="ECO:0000259" key="2">
    <source>
        <dbReference type="PROSITE" id="PS50110"/>
    </source>
</evidence>
<dbReference type="PANTHER" id="PTHR45566:SF2">
    <property type="entry name" value="NARL SUBFAMILY"/>
    <property type="match status" value="1"/>
</dbReference>
<organism evidence="3 4">
    <name type="scientific">Longibacter salinarum</name>
    <dbReference type="NCBI Taxonomy" id="1850348"/>
    <lineage>
        <taxon>Bacteria</taxon>
        <taxon>Pseudomonadati</taxon>
        <taxon>Rhodothermota</taxon>
        <taxon>Rhodothermia</taxon>
        <taxon>Rhodothermales</taxon>
        <taxon>Salisaetaceae</taxon>
        <taxon>Longibacter</taxon>
    </lineage>
</organism>
<name>A0A2A8D2S9_9BACT</name>
<reference evidence="3 4" key="1">
    <citation type="submission" date="2017-10" db="EMBL/GenBank/DDBJ databases">
        <title>Draft genome of Longibacter Salinarum.</title>
        <authorList>
            <person name="Goh K.M."/>
            <person name="Shamsir M.S."/>
            <person name="Lim S.W."/>
        </authorList>
    </citation>
    <scope>NUCLEOTIDE SEQUENCE [LARGE SCALE GENOMIC DNA]</scope>
    <source>
        <strain evidence="3 4">KCTC 52045</strain>
    </source>
</reference>
<dbReference type="Pfam" id="PF00072">
    <property type="entry name" value="Response_reg"/>
    <property type="match status" value="1"/>
</dbReference>
<evidence type="ECO:0000313" key="3">
    <source>
        <dbReference type="EMBL" id="PEN15272.1"/>
    </source>
</evidence>
<accession>A0A2A8D2S9</accession>
<dbReference type="GO" id="GO:0000160">
    <property type="term" value="P:phosphorelay signal transduction system"/>
    <property type="evidence" value="ECO:0007669"/>
    <property type="project" value="InterPro"/>
</dbReference>
<protein>
    <recommendedName>
        <fullName evidence="2">Response regulatory domain-containing protein</fullName>
    </recommendedName>
</protein>
<sequence>MITKVFFVEDHAAMRLLVKQVLSSCDDINVPWVAESGRSAMQMLPDADPDVIVLDASLPDVGRKQLLRHFRSERPDVPVLICSGHTDQRIVDEMIEAGAAGYVVKGTTKEIRDAVRAVANGSSYVSPMLS</sequence>
<feature type="domain" description="Response regulatory" evidence="2">
    <location>
        <begin position="4"/>
        <end position="120"/>
    </location>
</feature>
<dbReference type="InterPro" id="IPR058245">
    <property type="entry name" value="NreC/VraR/RcsB-like_REC"/>
</dbReference>
<gene>
    <name evidence="3" type="ORF">CRI94_03055</name>
</gene>
<dbReference type="InterPro" id="IPR051015">
    <property type="entry name" value="EvgA-like"/>
</dbReference>
<comment type="caution">
    <text evidence="3">The sequence shown here is derived from an EMBL/GenBank/DDBJ whole genome shotgun (WGS) entry which is preliminary data.</text>
</comment>
<evidence type="ECO:0000313" key="4">
    <source>
        <dbReference type="Proteomes" id="UP000220102"/>
    </source>
</evidence>
<dbReference type="OrthoDB" id="9789181at2"/>
<dbReference type="PANTHER" id="PTHR45566">
    <property type="entry name" value="HTH-TYPE TRANSCRIPTIONAL REGULATOR YHJB-RELATED"/>
    <property type="match status" value="1"/>
</dbReference>
<dbReference type="RefSeq" id="WP_098074172.1">
    <property type="nucleotide sequence ID" value="NZ_PDEQ01000001.1"/>
</dbReference>
<proteinExistence type="predicted"/>
<dbReference type="PROSITE" id="PS50110">
    <property type="entry name" value="RESPONSE_REGULATORY"/>
    <property type="match status" value="1"/>
</dbReference>
<keyword evidence="4" id="KW-1185">Reference proteome</keyword>
<dbReference type="InterPro" id="IPR011006">
    <property type="entry name" value="CheY-like_superfamily"/>
</dbReference>
<dbReference type="SMART" id="SM00448">
    <property type="entry name" value="REC"/>
    <property type="match status" value="1"/>
</dbReference>
<dbReference type="Proteomes" id="UP000220102">
    <property type="component" value="Unassembled WGS sequence"/>
</dbReference>
<feature type="modified residue" description="4-aspartylphosphate" evidence="1">
    <location>
        <position position="55"/>
    </location>
</feature>
<keyword evidence="1" id="KW-0597">Phosphoprotein</keyword>
<dbReference type="AlphaFoldDB" id="A0A2A8D2S9"/>
<dbReference type="SUPFAM" id="SSF52172">
    <property type="entry name" value="CheY-like"/>
    <property type="match status" value="1"/>
</dbReference>
<evidence type="ECO:0000256" key="1">
    <source>
        <dbReference type="PROSITE-ProRule" id="PRU00169"/>
    </source>
</evidence>
<dbReference type="Gene3D" id="3.40.50.2300">
    <property type="match status" value="1"/>
</dbReference>
<dbReference type="CDD" id="cd17535">
    <property type="entry name" value="REC_NarL-like"/>
    <property type="match status" value="1"/>
</dbReference>
<dbReference type="InterPro" id="IPR001789">
    <property type="entry name" value="Sig_transdc_resp-reg_receiver"/>
</dbReference>